<dbReference type="Pfam" id="PF02086">
    <property type="entry name" value="MethyltransfD12"/>
    <property type="match status" value="1"/>
</dbReference>
<evidence type="ECO:0000256" key="3">
    <source>
        <dbReference type="ARBA" id="ARBA00022603"/>
    </source>
</evidence>
<keyword evidence="7" id="KW-0238">DNA-binding</keyword>
<keyword evidence="4 12" id="KW-0808">Transferase</keyword>
<evidence type="ECO:0000313" key="12">
    <source>
        <dbReference type="EMBL" id="VTP81550.1"/>
    </source>
</evidence>
<proteinExistence type="inferred from homology"/>
<dbReference type="InterPro" id="IPR029063">
    <property type="entry name" value="SAM-dependent_MTases_sf"/>
</dbReference>
<evidence type="ECO:0000256" key="11">
    <source>
        <dbReference type="ARBA" id="ARBA00080756"/>
    </source>
</evidence>
<dbReference type="Proteomes" id="UP000310719">
    <property type="component" value="Chromosome"/>
</dbReference>
<dbReference type="InterPro" id="IPR023095">
    <property type="entry name" value="Ade_MeTrfase_dom_2"/>
</dbReference>
<dbReference type="NCBIfam" id="TIGR00571">
    <property type="entry name" value="dam"/>
    <property type="match status" value="1"/>
</dbReference>
<evidence type="ECO:0000256" key="7">
    <source>
        <dbReference type="ARBA" id="ARBA00023125"/>
    </source>
</evidence>
<dbReference type="GO" id="GO:0043565">
    <property type="term" value="F:sequence-specific DNA binding"/>
    <property type="evidence" value="ECO:0007669"/>
    <property type="project" value="TreeGrafter"/>
</dbReference>
<name>A0A4U9IVK9_9ENTR</name>
<evidence type="ECO:0000256" key="4">
    <source>
        <dbReference type="ARBA" id="ARBA00022679"/>
    </source>
</evidence>
<evidence type="ECO:0000256" key="2">
    <source>
        <dbReference type="ARBA" id="ARBA00011900"/>
    </source>
</evidence>
<sequence length="180" mass="21203">MKKNRAFLKWAGGKYPLLDDIKQRLPAGECLVEPFVGAGSVFLNTDYSRYILADINSDLIDLYNIVKLRTDEYVAEARKLFTPENNNPDVYYLFRTEFNQCQDKFRRAVLFLYLNRHGYNGLCRYNLRGQFNVPFGRYKRPYFPEAELYHFAEKRRMRSSIASPMKSVWTRADVNSVVLL</sequence>
<dbReference type="AlphaFoldDB" id="A0A4U9IVK9"/>
<dbReference type="PANTHER" id="PTHR30481">
    <property type="entry name" value="DNA ADENINE METHYLASE"/>
    <property type="match status" value="1"/>
</dbReference>
<organism evidence="12 13">
    <name type="scientific">Leclercia adecarboxylata</name>
    <dbReference type="NCBI Taxonomy" id="83655"/>
    <lineage>
        <taxon>Bacteria</taxon>
        <taxon>Pseudomonadati</taxon>
        <taxon>Pseudomonadota</taxon>
        <taxon>Gammaproteobacteria</taxon>
        <taxon>Enterobacterales</taxon>
        <taxon>Enterobacteriaceae</taxon>
        <taxon>Leclercia</taxon>
    </lineage>
</organism>
<comment type="catalytic activity">
    <reaction evidence="8">
        <text>a 2'-deoxyadenosine in DNA + S-adenosyl-L-methionine = an N(6)-methyl-2'-deoxyadenosine in DNA + S-adenosyl-L-homocysteine + H(+)</text>
        <dbReference type="Rhea" id="RHEA:15197"/>
        <dbReference type="Rhea" id="RHEA-COMP:12418"/>
        <dbReference type="Rhea" id="RHEA-COMP:12419"/>
        <dbReference type="ChEBI" id="CHEBI:15378"/>
        <dbReference type="ChEBI" id="CHEBI:57856"/>
        <dbReference type="ChEBI" id="CHEBI:59789"/>
        <dbReference type="ChEBI" id="CHEBI:90615"/>
        <dbReference type="ChEBI" id="CHEBI:90616"/>
        <dbReference type="EC" id="2.1.1.72"/>
    </reaction>
</comment>
<gene>
    <name evidence="12" type="primary">dam_2</name>
    <name evidence="12" type="ORF">NCTC13032_06856</name>
</gene>
<dbReference type="FunFam" id="1.10.1020.10:FF:000001">
    <property type="entry name" value="Site-specific DNA-methyltransferase (adenine-specific)"/>
    <property type="match status" value="1"/>
</dbReference>
<accession>A0A4U9IVK9</accession>
<protein>
    <recommendedName>
        <fullName evidence="9">DNA adenine methylase</fullName>
        <ecNumber evidence="2">2.1.1.72</ecNumber>
    </recommendedName>
    <alternativeName>
        <fullName evidence="10">DNA adenine methyltransferase</fullName>
    </alternativeName>
    <alternativeName>
        <fullName evidence="11">Deoxyadenosyl-methyltransferase</fullName>
    </alternativeName>
</protein>
<evidence type="ECO:0000256" key="6">
    <source>
        <dbReference type="ARBA" id="ARBA00022705"/>
    </source>
</evidence>
<evidence type="ECO:0000256" key="5">
    <source>
        <dbReference type="ARBA" id="ARBA00022691"/>
    </source>
</evidence>
<evidence type="ECO:0000313" key="13">
    <source>
        <dbReference type="Proteomes" id="UP000310719"/>
    </source>
</evidence>
<dbReference type="GO" id="GO:0006260">
    <property type="term" value="P:DNA replication"/>
    <property type="evidence" value="ECO:0007669"/>
    <property type="project" value="UniProtKB-KW"/>
</dbReference>
<keyword evidence="3 12" id="KW-0489">Methyltransferase</keyword>
<keyword evidence="6" id="KW-0235">DNA replication</keyword>
<evidence type="ECO:0000256" key="10">
    <source>
        <dbReference type="ARBA" id="ARBA00078651"/>
    </source>
</evidence>
<evidence type="ECO:0000256" key="8">
    <source>
        <dbReference type="ARBA" id="ARBA00047942"/>
    </source>
</evidence>
<dbReference type="SUPFAM" id="SSF53335">
    <property type="entry name" value="S-adenosyl-L-methionine-dependent methyltransferases"/>
    <property type="match status" value="1"/>
</dbReference>
<dbReference type="STRING" id="83655.APT61_01820"/>
<dbReference type="PRINTS" id="PR00505">
    <property type="entry name" value="D12N6MTFRASE"/>
</dbReference>
<dbReference type="GO" id="GO:0009007">
    <property type="term" value="F:site-specific DNA-methyltransferase (adenine-specific) activity"/>
    <property type="evidence" value="ECO:0007669"/>
    <property type="project" value="UniProtKB-EC"/>
</dbReference>
<dbReference type="GO" id="GO:1904047">
    <property type="term" value="F:S-adenosyl-L-methionine binding"/>
    <property type="evidence" value="ECO:0007669"/>
    <property type="project" value="TreeGrafter"/>
</dbReference>
<dbReference type="EMBL" id="LR590464">
    <property type="protein sequence ID" value="VTP81550.1"/>
    <property type="molecule type" value="Genomic_DNA"/>
</dbReference>
<keyword evidence="5" id="KW-0949">S-adenosyl-L-methionine</keyword>
<dbReference type="GO" id="GO:0032259">
    <property type="term" value="P:methylation"/>
    <property type="evidence" value="ECO:0007669"/>
    <property type="project" value="UniProtKB-KW"/>
</dbReference>
<dbReference type="GO" id="GO:0006298">
    <property type="term" value="P:mismatch repair"/>
    <property type="evidence" value="ECO:0007669"/>
    <property type="project" value="TreeGrafter"/>
</dbReference>
<comment type="similarity">
    <text evidence="1">Belongs to the N(4)/N(6)-methyltransferase family.</text>
</comment>
<dbReference type="Gene3D" id="1.10.1020.10">
    <property type="entry name" value="Adenine-specific Methyltransferase, Domain 2"/>
    <property type="match status" value="1"/>
</dbReference>
<dbReference type="InterPro" id="IPR012327">
    <property type="entry name" value="MeTrfase_D12"/>
</dbReference>
<evidence type="ECO:0000256" key="1">
    <source>
        <dbReference type="ARBA" id="ARBA00006594"/>
    </source>
</evidence>
<evidence type="ECO:0000256" key="9">
    <source>
        <dbReference type="ARBA" id="ARBA00069795"/>
    </source>
</evidence>
<reference evidence="12 13" key="1">
    <citation type="submission" date="2019-05" db="EMBL/GenBank/DDBJ databases">
        <authorList>
            <consortium name="Pathogen Informatics"/>
        </authorList>
    </citation>
    <scope>NUCLEOTIDE SEQUENCE [LARGE SCALE GENOMIC DNA]</scope>
    <source>
        <strain evidence="12 13">NCTC13032</strain>
    </source>
</reference>
<dbReference type="EC" id="2.1.1.72" evidence="2"/>
<dbReference type="PANTHER" id="PTHR30481:SF3">
    <property type="entry name" value="DNA ADENINE METHYLASE"/>
    <property type="match status" value="1"/>
</dbReference>
<dbReference type="GO" id="GO:0009307">
    <property type="term" value="P:DNA restriction-modification system"/>
    <property type="evidence" value="ECO:0007669"/>
    <property type="project" value="InterPro"/>
</dbReference>